<dbReference type="Proteomes" id="UP000605897">
    <property type="component" value="Unassembled WGS sequence"/>
</dbReference>
<name>A0ABQ3JH08_9PSEU</name>
<proteinExistence type="predicted"/>
<evidence type="ECO:0000313" key="1">
    <source>
        <dbReference type="EMBL" id="GHF30678.1"/>
    </source>
</evidence>
<comment type="caution">
    <text evidence="1">The sequence shown here is derived from an EMBL/GenBank/DDBJ whole genome shotgun (WGS) entry which is preliminary data.</text>
</comment>
<sequence>MSIRIETEHLMKLLGDLVHTAGGIGATSGVLLHTARGPLEDEPGTTDLLVGTSTDHFTVGHTYVECYGQLPDAMLWPLADVRAVLGAYRPKAALTRNKSEKHTVVIGREADVIVVREDPDLFNDGLTIRFSEGPISKYPTGLWRALTSAPPIADDWGPAEPRSDFYPDVLKPFLAVAKARKEDLQVYRYHHRARYLVQIGNRYVGAAQPHNLWTTQNPGGGSAPAADVYAPALAD</sequence>
<gene>
    <name evidence="1" type="ORF">GCM10017786_75770</name>
</gene>
<evidence type="ECO:0000313" key="2">
    <source>
        <dbReference type="Proteomes" id="UP000605897"/>
    </source>
</evidence>
<organism evidence="1 2">
    <name type="scientific">Amycolatopsis deserti</name>
    <dbReference type="NCBI Taxonomy" id="185696"/>
    <lineage>
        <taxon>Bacteria</taxon>
        <taxon>Bacillati</taxon>
        <taxon>Actinomycetota</taxon>
        <taxon>Actinomycetes</taxon>
        <taxon>Pseudonocardiales</taxon>
        <taxon>Pseudonocardiaceae</taxon>
        <taxon>Amycolatopsis</taxon>
    </lineage>
</organism>
<protein>
    <submittedName>
        <fullName evidence="1">Uncharacterized protein</fullName>
    </submittedName>
</protein>
<reference evidence="2" key="1">
    <citation type="journal article" date="2019" name="Int. J. Syst. Evol. Microbiol.">
        <title>The Global Catalogue of Microorganisms (GCM) 10K type strain sequencing project: providing services to taxonomists for standard genome sequencing and annotation.</title>
        <authorList>
            <consortium name="The Broad Institute Genomics Platform"/>
            <consortium name="The Broad Institute Genome Sequencing Center for Infectious Disease"/>
            <person name="Wu L."/>
            <person name="Ma J."/>
        </authorList>
    </citation>
    <scope>NUCLEOTIDE SEQUENCE [LARGE SCALE GENOMIC DNA]</scope>
    <source>
        <strain evidence="2">CGMCC 4.7677</strain>
    </source>
</reference>
<dbReference type="EMBL" id="BNAU01000017">
    <property type="protein sequence ID" value="GHF30678.1"/>
    <property type="molecule type" value="Genomic_DNA"/>
</dbReference>
<dbReference type="RefSeq" id="WP_191249494.1">
    <property type="nucleotide sequence ID" value="NZ_BNAU01000017.1"/>
</dbReference>
<accession>A0ABQ3JH08</accession>
<keyword evidence="2" id="KW-1185">Reference proteome</keyword>